<protein>
    <submittedName>
        <fullName evidence="1">Uncharacterized protein</fullName>
    </submittedName>
</protein>
<dbReference type="AlphaFoldDB" id="A0A521EYM5"/>
<sequence length="40" mass="4993">MDYIYGDVLITFWKWQWDRIHKDTDDMKAIDKSKKNETEK</sequence>
<gene>
    <name evidence="1" type="ORF">SAMN06265171_110135</name>
</gene>
<organism evidence="1 2">
    <name type="scientific">Chryseobacterium rhizoplanae</name>
    <dbReference type="NCBI Taxonomy" id="1609531"/>
    <lineage>
        <taxon>Bacteria</taxon>
        <taxon>Pseudomonadati</taxon>
        <taxon>Bacteroidota</taxon>
        <taxon>Flavobacteriia</taxon>
        <taxon>Flavobacteriales</taxon>
        <taxon>Weeksellaceae</taxon>
        <taxon>Chryseobacterium group</taxon>
        <taxon>Chryseobacterium</taxon>
    </lineage>
</organism>
<evidence type="ECO:0000313" key="1">
    <source>
        <dbReference type="EMBL" id="SMO89009.1"/>
    </source>
</evidence>
<reference evidence="1 2" key="1">
    <citation type="submission" date="2017-05" db="EMBL/GenBank/DDBJ databases">
        <authorList>
            <person name="Varghese N."/>
            <person name="Submissions S."/>
        </authorList>
    </citation>
    <scope>NUCLEOTIDE SEQUENCE [LARGE SCALE GENOMIC DNA]</scope>
    <source>
        <strain evidence="1 2">DSM 29371</strain>
    </source>
</reference>
<evidence type="ECO:0000313" key="2">
    <source>
        <dbReference type="Proteomes" id="UP000316916"/>
    </source>
</evidence>
<proteinExistence type="predicted"/>
<dbReference type="EMBL" id="FXTC01000010">
    <property type="protein sequence ID" value="SMO89009.1"/>
    <property type="molecule type" value="Genomic_DNA"/>
</dbReference>
<name>A0A521EYM5_9FLAO</name>
<dbReference type="Proteomes" id="UP000316916">
    <property type="component" value="Unassembled WGS sequence"/>
</dbReference>
<accession>A0A521EYM5</accession>
<keyword evidence="2" id="KW-1185">Reference proteome</keyword>